<proteinExistence type="predicted"/>
<dbReference type="AlphaFoldDB" id="A0A381N0V7"/>
<gene>
    <name evidence="1" type="ORF">METZ01_LOCUS973</name>
</gene>
<protein>
    <submittedName>
        <fullName evidence="1">Uncharacterized protein</fullName>
    </submittedName>
</protein>
<name>A0A381N0V7_9ZZZZ</name>
<sequence length="49" mass="5789">MGLVLIGMLFCSMILLGLWERRRSKKRYLEATRKLKELDGDFPTETDEK</sequence>
<evidence type="ECO:0000313" key="1">
    <source>
        <dbReference type="EMBL" id="SUZ48119.1"/>
    </source>
</evidence>
<dbReference type="EMBL" id="UINC01000053">
    <property type="protein sequence ID" value="SUZ48119.1"/>
    <property type="molecule type" value="Genomic_DNA"/>
</dbReference>
<accession>A0A381N0V7</accession>
<organism evidence="1">
    <name type="scientific">marine metagenome</name>
    <dbReference type="NCBI Taxonomy" id="408172"/>
    <lineage>
        <taxon>unclassified sequences</taxon>
        <taxon>metagenomes</taxon>
        <taxon>ecological metagenomes</taxon>
    </lineage>
</organism>
<reference evidence="1" key="1">
    <citation type="submission" date="2018-05" db="EMBL/GenBank/DDBJ databases">
        <authorList>
            <person name="Lanie J.A."/>
            <person name="Ng W.-L."/>
            <person name="Kazmierczak K.M."/>
            <person name="Andrzejewski T.M."/>
            <person name="Davidsen T.M."/>
            <person name="Wayne K.J."/>
            <person name="Tettelin H."/>
            <person name="Glass J.I."/>
            <person name="Rusch D."/>
            <person name="Podicherti R."/>
            <person name="Tsui H.-C.T."/>
            <person name="Winkler M.E."/>
        </authorList>
    </citation>
    <scope>NUCLEOTIDE SEQUENCE</scope>
</reference>